<dbReference type="PRINTS" id="PR00625">
    <property type="entry name" value="JDOMAIN"/>
</dbReference>
<dbReference type="EMBL" id="QMDX01000001">
    <property type="protein sequence ID" value="TSD16253.1"/>
    <property type="molecule type" value="Genomic_DNA"/>
</dbReference>
<dbReference type="PANTHER" id="PTHR24074">
    <property type="entry name" value="CO-CHAPERONE PROTEIN DJLA"/>
    <property type="match status" value="1"/>
</dbReference>
<feature type="compositionally biased region" description="Gly residues" evidence="1">
    <location>
        <begin position="103"/>
        <end position="112"/>
    </location>
</feature>
<dbReference type="AlphaFoldDB" id="A0A554NFT2"/>
<feature type="compositionally biased region" description="Gly residues" evidence="1">
    <location>
        <begin position="65"/>
        <end position="83"/>
    </location>
</feature>
<gene>
    <name evidence="3" type="ORF">DP107_03630</name>
</gene>
<keyword evidence="4" id="KW-1185">Reference proteome</keyword>
<sequence length="179" mass="18908">MGMTVVFAVMAGLMVLLALVFGDPVPLFVAAAFGGASYLFWYQGSGKLRQSLYERVEQRARANNGRGGPGRADGGRTRGGFGAGPREDWTPPGGEGRWDGSGEQRGPGGASGRAGARVAARDGLTDAEAYATLGLDPGADQADVKRAYRKRVKETHPDTGDGDEEAFKEVTEAYEHLTE</sequence>
<dbReference type="InterPro" id="IPR050817">
    <property type="entry name" value="DjlA_DnaK_co-chaperone"/>
</dbReference>
<accession>A0A554NFT2</accession>
<evidence type="ECO:0000313" key="3">
    <source>
        <dbReference type="EMBL" id="TSD16253.1"/>
    </source>
</evidence>
<dbReference type="Proteomes" id="UP000319894">
    <property type="component" value="Unassembled WGS sequence"/>
</dbReference>
<proteinExistence type="predicted"/>
<dbReference type="SUPFAM" id="SSF46565">
    <property type="entry name" value="Chaperone J-domain"/>
    <property type="match status" value="1"/>
</dbReference>
<feature type="domain" description="J" evidence="2">
    <location>
        <begin position="128"/>
        <end position="179"/>
    </location>
</feature>
<dbReference type="InParanoid" id="A0A554NFT2"/>
<name>A0A554NFT2_9EURY</name>
<dbReference type="PROSITE" id="PS50076">
    <property type="entry name" value="DNAJ_2"/>
    <property type="match status" value="1"/>
</dbReference>
<dbReference type="Pfam" id="PF00226">
    <property type="entry name" value="DnaJ"/>
    <property type="match status" value="1"/>
</dbReference>
<reference evidence="3 4" key="1">
    <citation type="submission" date="2018-06" db="EMBL/GenBank/DDBJ databases">
        <title>Natronomonas sp. F16-60 a new haloarchaeon isolated from a solar saltern of Isla Cristina, Huelva, Spain.</title>
        <authorList>
            <person name="Duran-Viseras A."/>
            <person name="Sanchez-Porro C."/>
            <person name="Ventosa A."/>
        </authorList>
    </citation>
    <scope>NUCLEOTIDE SEQUENCE [LARGE SCALE GENOMIC DNA]</scope>
    <source>
        <strain evidence="3 4">F16-60</strain>
    </source>
</reference>
<dbReference type="InterPro" id="IPR036869">
    <property type="entry name" value="J_dom_sf"/>
</dbReference>
<comment type="caution">
    <text evidence="3">The sequence shown here is derived from an EMBL/GenBank/DDBJ whole genome shotgun (WGS) entry which is preliminary data.</text>
</comment>
<protein>
    <recommendedName>
        <fullName evidence="2">J domain-containing protein</fullName>
    </recommendedName>
</protein>
<dbReference type="SMART" id="SM00271">
    <property type="entry name" value="DnaJ"/>
    <property type="match status" value="1"/>
</dbReference>
<dbReference type="Gene3D" id="1.10.287.110">
    <property type="entry name" value="DnaJ domain"/>
    <property type="match status" value="1"/>
</dbReference>
<evidence type="ECO:0000259" key="2">
    <source>
        <dbReference type="PROSITE" id="PS50076"/>
    </source>
</evidence>
<organism evidence="3 4">
    <name type="scientific">Haloglomus irregulare</name>
    <dbReference type="NCBI Taxonomy" id="2234134"/>
    <lineage>
        <taxon>Archaea</taxon>
        <taxon>Methanobacteriati</taxon>
        <taxon>Methanobacteriota</taxon>
        <taxon>Stenosarchaea group</taxon>
        <taxon>Halobacteria</taxon>
        <taxon>Halobacteriales</taxon>
        <taxon>Natronomonadaceae</taxon>
        <taxon>Haloglomus</taxon>
    </lineage>
</organism>
<dbReference type="CDD" id="cd06257">
    <property type="entry name" value="DnaJ"/>
    <property type="match status" value="1"/>
</dbReference>
<feature type="region of interest" description="Disordered" evidence="1">
    <location>
        <begin position="59"/>
        <end position="119"/>
    </location>
</feature>
<evidence type="ECO:0000256" key="1">
    <source>
        <dbReference type="SAM" id="MobiDB-lite"/>
    </source>
</evidence>
<evidence type="ECO:0000313" key="4">
    <source>
        <dbReference type="Proteomes" id="UP000319894"/>
    </source>
</evidence>
<dbReference type="InterPro" id="IPR001623">
    <property type="entry name" value="DnaJ_domain"/>
</dbReference>